<dbReference type="EMBL" id="SDHZ01000001">
    <property type="protein sequence ID" value="RXK86208.1"/>
    <property type="molecule type" value="Genomic_DNA"/>
</dbReference>
<keyword evidence="4" id="KW-0645">Protease</keyword>
<dbReference type="PANTHER" id="PTHR30627">
    <property type="entry name" value="PEPTIDOGLYCAN D,D-TRANSPEPTIDASE"/>
    <property type="match status" value="1"/>
</dbReference>
<dbReference type="GO" id="GO:0005886">
    <property type="term" value="C:plasma membrane"/>
    <property type="evidence" value="ECO:0007669"/>
    <property type="project" value="UniProtKB-SubCell"/>
</dbReference>
<keyword evidence="11" id="KW-0732">Signal</keyword>
<dbReference type="Proteomes" id="UP000290545">
    <property type="component" value="Unassembled WGS sequence"/>
</dbReference>
<dbReference type="InterPro" id="IPR005311">
    <property type="entry name" value="PBP_dimer"/>
</dbReference>
<dbReference type="InterPro" id="IPR050515">
    <property type="entry name" value="Beta-lactam/transpept"/>
</dbReference>
<dbReference type="AlphaFoldDB" id="A0A4Q1DBC1"/>
<evidence type="ECO:0000259" key="13">
    <source>
        <dbReference type="Pfam" id="PF03717"/>
    </source>
</evidence>
<feature type="signal peptide" evidence="11">
    <location>
        <begin position="1"/>
        <end position="23"/>
    </location>
</feature>
<keyword evidence="7" id="KW-0573">Peptidoglycan synthesis</keyword>
<evidence type="ECO:0000256" key="5">
    <source>
        <dbReference type="ARBA" id="ARBA00022692"/>
    </source>
</evidence>
<reference evidence="14 15" key="1">
    <citation type="submission" date="2019-01" db="EMBL/GenBank/DDBJ databases">
        <title>Filimonas sp. strain TTM-71.</title>
        <authorList>
            <person name="Chen W.-M."/>
        </authorList>
    </citation>
    <scope>NUCLEOTIDE SEQUENCE [LARGE SCALE GENOMIC DNA]</scope>
    <source>
        <strain evidence="14 15">TTM-71</strain>
    </source>
</reference>
<dbReference type="GO" id="GO:0071972">
    <property type="term" value="F:peptidoglycan L,D-transpeptidase activity"/>
    <property type="evidence" value="ECO:0007669"/>
    <property type="project" value="TreeGrafter"/>
</dbReference>
<evidence type="ECO:0000256" key="3">
    <source>
        <dbReference type="ARBA" id="ARBA00022475"/>
    </source>
</evidence>
<proteinExistence type="predicted"/>
<dbReference type="InterPro" id="IPR036138">
    <property type="entry name" value="PBP_dimer_sf"/>
</dbReference>
<feature type="chain" id="PRO_5020866633" evidence="11">
    <location>
        <begin position="24"/>
        <end position="584"/>
    </location>
</feature>
<keyword evidence="8" id="KW-1133">Transmembrane helix</keyword>
<dbReference type="GO" id="GO:0008360">
    <property type="term" value="P:regulation of cell shape"/>
    <property type="evidence" value="ECO:0007669"/>
    <property type="project" value="UniProtKB-KW"/>
</dbReference>
<dbReference type="Pfam" id="PF03717">
    <property type="entry name" value="PBP_dimer"/>
    <property type="match status" value="1"/>
</dbReference>
<evidence type="ECO:0000313" key="15">
    <source>
        <dbReference type="Proteomes" id="UP000290545"/>
    </source>
</evidence>
<gene>
    <name evidence="14" type="ORF">ESB13_05215</name>
</gene>
<comment type="caution">
    <text evidence="14">The sequence shown here is derived from an EMBL/GenBank/DDBJ whole genome shotgun (WGS) entry which is preliminary data.</text>
</comment>
<evidence type="ECO:0000256" key="10">
    <source>
        <dbReference type="ARBA" id="ARBA00023316"/>
    </source>
</evidence>
<dbReference type="RefSeq" id="WP_129001958.1">
    <property type="nucleotide sequence ID" value="NZ_SDHZ01000001.1"/>
</dbReference>
<dbReference type="SUPFAM" id="SSF56601">
    <property type="entry name" value="beta-lactamase/transpeptidase-like"/>
    <property type="match status" value="1"/>
</dbReference>
<keyword evidence="4" id="KW-0378">Hydrolase</keyword>
<evidence type="ECO:0000256" key="9">
    <source>
        <dbReference type="ARBA" id="ARBA00023136"/>
    </source>
</evidence>
<dbReference type="GO" id="GO:0009252">
    <property type="term" value="P:peptidoglycan biosynthetic process"/>
    <property type="evidence" value="ECO:0007669"/>
    <property type="project" value="UniProtKB-KW"/>
</dbReference>
<protein>
    <submittedName>
        <fullName evidence="14">Penicillin-binding protein 2</fullName>
    </submittedName>
</protein>
<dbReference type="SUPFAM" id="SSF56519">
    <property type="entry name" value="Penicillin binding protein dimerisation domain"/>
    <property type="match status" value="1"/>
</dbReference>
<keyword evidence="15" id="KW-1185">Reference proteome</keyword>
<evidence type="ECO:0000256" key="11">
    <source>
        <dbReference type="SAM" id="SignalP"/>
    </source>
</evidence>
<keyword evidence="9" id="KW-0472">Membrane</keyword>
<evidence type="ECO:0000256" key="2">
    <source>
        <dbReference type="ARBA" id="ARBA00004236"/>
    </source>
</evidence>
<evidence type="ECO:0000256" key="1">
    <source>
        <dbReference type="ARBA" id="ARBA00004167"/>
    </source>
</evidence>
<sequence>MKKRWSLSVLLLLQLLLSSDILSQDYSFPITDLLPYIRHNPSDSVCALHNIPQRGTIFDRNRKMLASDSILYDLMVRPGKVKQQDTAIICSLLKISRKEFRDRLKYARNWSDPAQPLPKRTSDQPAPFKGLLSKEITRIFQKKLPELQPAFSLKKRPVRHYPFNTAAHLLGYIKAGGIGETGLEESYDHFLRGTTGLQFWTCDHRNTPSKRWAAGSLDVMPEKGKDLYTTIDLRLQLMGEKLMQGKRGSIVAIDPQTGGILAMISSPAYSPVKLALDRNAYYPALRLNKDKPLLNRAISSYNAPGSAFKLFQALVALQLGVADPYTTFVCKGSYTLCGNPPKPKCHVEGAHQPNLVKALAISCNSYFADLFRKMIGPFPGSGLSQWAELIKHFGFGTRTGIDLPGEKAGMVPDTTLYKLKYRSGWNSCTILSNAIGQGEVSATVLQLANAIAIVAGKGWFYQPHIVDSIAGIPGSSFLAGHQKINAFVLPDSSWNLVHRGMYEAVNTKAGTAYNARVNGLEICGKTGTVENGKGEKDHAVFAAFAPRSRPRIAIVCLVENGGFGAQVAAPVVTQLIKQYLSNAR</sequence>
<evidence type="ECO:0000256" key="6">
    <source>
        <dbReference type="ARBA" id="ARBA00022960"/>
    </source>
</evidence>
<keyword evidence="3" id="KW-1003">Cell membrane</keyword>
<dbReference type="InterPro" id="IPR012338">
    <property type="entry name" value="Beta-lactam/transpept-like"/>
</dbReference>
<keyword evidence="5" id="KW-0812">Transmembrane</keyword>
<name>A0A4Q1DBC1_9BACT</name>
<dbReference type="Gene3D" id="3.90.1310.10">
    <property type="entry name" value="Penicillin-binding protein 2a (Domain 2)"/>
    <property type="match status" value="1"/>
</dbReference>
<organism evidence="14 15">
    <name type="scientific">Filimonas effusa</name>
    <dbReference type="NCBI Taxonomy" id="2508721"/>
    <lineage>
        <taxon>Bacteria</taxon>
        <taxon>Pseudomonadati</taxon>
        <taxon>Bacteroidota</taxon>
        <taxon>Chitinophagia</taxon>
        <taxon>Chitinophagales</taxon>
        <taxon>Chitinophagaceae</taxon>
        <taxon>Filimonas</taxon>
    </lineage>
</organism>
<evidence type="ECO:0000256" key="4">
    <source>
        <dbReference type="ARBA" id="ARBA00022645"/>
    </source>
</evidence>
<comment type="subcellular location">
    <subcellularLocation>
        <location evidence="2">Cell membrane</location>
    </subcellularLocation>
    <subcellularLocation>
        <location evidence="1">Membrane</location>
        <topology evidence="1">Single-pass membrane protein</topology>
    </subcellularLocation>
</comment>
<keyword evidence="4" id="KW-0121">Carboxypeptidase</keyword>
<dbReference type="PANTHER" id="PTHR30627:SF2">
    <property type="entry name" value="PEPTIDOGLYCAN D,D-TRANSPEPTIDASE MRDA"/>
    <property type="match status" value="1"/>
</dbReference>
<evidence type="ECO:0000256" key="7">
    <source>
        <dbReference type="ARBA" id="ARBA00022984"/>
    </source>
</evidence>
<dbReference type="Pfam" id="PF00905">
    <property type="entry name" value="Transpeptidase"/>
    <property type="match status" value="1"/>
</dbReference>
<evidence type="ECO:0000256" key="8">
    <source>
        <dbReference type="ARBA" id="ARBA00022989"/>
    </source>
</evidence>
<feature type="domain" description="Penicillin-binding protein transpeptidase" evidence="12">
    <location>
        <begin position="248"/>
        <end position="576"/>
    </location>
</feature>
<accession>A0A4Q1DBC1</accession>
<keyword evidence="10" id="KW-0961">Cell wall biogenesis/degradation</keyword>
<dbReference type="Gene3D" id="3.40.710.10">
    <property type="entry name" value="DD-peptidase/beta-lactamase superfamily"/>
    <property type="match status" value="1"/>
</dbReference>
<dbReference type="OrthoDB" id="9766847at2"/>
<keyword evidence="6" id="KW-0133">Cell shape</keyword>
<feature type="domain" description="Penicillin-binding protein dimerisation" evidence="13">
    <location>
        <begin position="52"/>
        <end position="207"/>
    </location>
</feature>
<evidence type="ECO:0000313" key="14">
    <source>
        <dbReference type="EMBL" id="RXK86208.1"/>
    </source>
</evidence>
<evidence type="ECO:0000259" key="12">
    <source>
        <dbReference type="Pfam" id="PF00905"/>
    </source>
</evidence>
<dbReference type="InterPro" id="IPR001460">
    <property type="entry name" value="PCN-bd_Tpept"/>
</dbReference>
<dbReference type="GO" id="GO:0008658">
    <property type="term" value="F:penicillin binding"/>
    <property type="evidence" value="ECO:0007669"/>
    <property type="project" value="InterPro"/>
</dbReference>
<dbReference type="GO" id="GO:0071555">
    <property type="term" value="P:cell wall organization"/>
    <property type="evidence" value="ECO:0007669"/>
    <property type="project" value="UniProtKB-KW"/>
</dbReference>